<feature type="transmembrane region" description="Helical" evidence="10">
    <location>
        <begin position="387"/>
        <end position="403"/>
    </location>
</feature>
<evidence type="ECO:0000256" key="10">
    <source>
        <dbReference type="SAM" id="Phobius"/>
    </source>
</evidence>
<evidence type="ECO:0000256" key="7">
    <source>
        <dbReference type="ARBA" id="ARBA00022824"/>
    </source>
</evidence>
<keyword evidence="8 10" id="KW-1133">Transmembrane helix</keyword>
<evidence type="ECO:0000256" key="6">
    <source>
        <dbReference type="ARBA" id="ARBA00022777"/>
    </source>
</evidence>
<keyword evidence="6" id="KW-0418">Kinase</keyword>
<dbReference type="InterPro" id="IPR032974">
    <property type="entry name" value="Polypren_kinase"/>
</dbReference>
<feature type="transmembrane region" description="Helical" evidence="10">
    <location>
        <begin position="181"/>
        <end position="201"/>
    </location>
</feature>
<organism evidence="11 12">
    <name type="scientific">Phytophthora nicotianae P1976</name>
    <dbReference type="NCBI Taxonomy" id="1317066"/>
    <lineage>
        <taxon>Eukaryota</taxon>
        <taxon>Sar</taxon>
        <taxon>Stramenopiles</taxon>
        <taxon>Oomycota</taxon>
        <taxon>Peronosporomycetes</taxon>
        <taxon>Peronosporales</taxon>
        <taxon>Peronosporaceae</taxon>
        <taxon>Phytophthora</taxon>
    </lineage>
</organism>
<evidence type="ECO:0000256" key="3">
    <source>
        <dbReference type="ARBA" id="ARBA00012132"/>
    </source>
</evidence>
<dbReference type="GO" id="GO:0043048">
    <property type="term" value="P:dolichyl monophosphate biosynthetic process"/>
    <property type="evidence" value="ECO:0007669"/>
    <property type="project" value="TreeGrafter"/>
</dbReference>
<feature type="transmembrane region" description="Helical" evidence="10">
    <location>
        <begin position="213"/>
        <end position="232"/>
    </location>
</feature>
<feature type="transmembrane region" description="Helical" evidence="10">
    <location>
        <begin position="156"/>
        <end position="175"/>
    </location>
</feature>
<feature type="transmembrane region" description="Helical" evidence="10">
    <location>
        <begin position="409"/>
        <end position="429"/>
    </location>
</feature>
<evidence type="ECO:0000256" key="4">
    <source>
        <dbReference type="ARBA" id="ARBA00022679"/>
    </source>
</evidence>
<feature type="transmembrane region" description="Helical" evidence="10">
    <location>
        <begin position="482"/>
        <end position="501"/>
    </location>
</feature>
<evidence type="ECO:0000256" key="8">
    <source>
        <dbReference type="ARBA" id="ARBA00022989"/>
    </source>
</evidence>
<protein>
    <recommendedName>
        <fullName evidence="3">dolichol kinase</fullName>
        <ecNumber evidence="3">2.7.1.108</ecNumber>
    </recommendedName>
</protein>
<dbReference type="PANTHER" id="PTHR13205:SF15">
    <property type="entry name" value="DOLICHOL KINASE"/>
    <property type="match status" value="1"/>
</dbReference>
<comment type="caution">
    <text evidence="11">The sequence shown here is derived from an EMBL/GenBank/DDBJ whole genome shotgun (WGS) entry which is preliminary data.</text>
</comment>
<dbReference type="EC" id="2.7.1.108" evidence="3"/>
<proteinExistence type="inferred from homology"/>
<feature type="transmembrane region" description="Helical" evidence="10">
    <location>
        <begin position="131"/>
        <end position="149"/>
    </location>
</feature>
<sequence length="587" mass="63738">MSKVRKCAVESRRAQVAEALVLLLTAAWITHLVQKEEQQESGVAASLQAEQRLLQSATMSHVLFVLHVLGFSAVLWSIYRPQALSRKLQIFCRRERDAGLVVGCMLPPLVLLSRLLVGIYQEDTFSSFTSFYAWTSVSIGVSLLFKVVVFGTATSFSVNMLVDGVLLPVVFGSLSPVEAEWRYLLATGGRVIVGAVLAAGFKLLPRSFTVGEALLVAQGVGLCAYDLLLVTVNRLNEYDVIDLPPSVLHSWLIFDVDRPDNVLALEVGMLGTLLVCVGLVPLLRSYGAPSPTTIVQPLSFNGTVGFVLTVAVVVGGVVYPWSCFLLQTWNPFAWLFDFLTESSSSSLLSIPPRFALMGYWATCLVVLLPLFGFISNRFALRNIVTRKLFHVLVVLMLGPASLFDTSMLSLSYGVALSVFFLLECVRALSLPPFGRLIAEFMRSFIDHREAGRVILTHSYLLLGCALPLWLVPSPVTPSPLVMNAGVVALGVGDAMGAVVGSSIGKHKIFGSKTVEGSAAVFFSMAFASLFVQNYHASVAHGEFTQAFLLIAGIFLTTVLEAATAQIDNLVLPLFFYTACNLVVCHRV</sequence>
<feature type="transmembrane region" description="Helical" evidence="10">
    <location>
        <begin position="543"/>
        <end position="562"/>
    </location>
</feature>
<keyword evidence="5 10" id="KW-0812">Transmembrane</keyword>
<dbReference type="OrthoDB" id="377083at2759"/>
<keyword evidence="7" id="KW-0256">Endoplasmic reticulum</keyword>
<dbReference type="GO" id="GO:0005789">
    <property type="term" value="C:endoplasmic reticulum membrane"/>
    <property type="evidence" value="ECO:0007669"/>
    <property type="project" value="UniProtKB-SubCell"/>
</dbReference>
<name>A0A081A583_PHYNI</name>
<evidence type="ECO:0000256" key="9">
    <source>
        <dbReference type="ARBA" id="ARBA00023136"/>
    </source>
</evidence>
<comment type="similarity">
    <text evidence="2">Belongs to the polyprenol kinase family.</text>
</comment>
<feature type="transmembrane region" description="Helical" evidence="10">
    <location>
        <begin position="513"/>
        <end position="531"/>
    </location>
</feature>
<feature type="transmembrane region" description="Helical" evidence="10">
    <location>
        <begin position="59"/>
        <end position="79"/>
    </location>
</feature>
<feature type="transmembrane region" description="Helical" evidence="10">
    <location>
        <begin position="304"/>
        <end position="329"/>
    </location>
</feature>
<keyword evidence="4" id="KW-0808">Transferase</keyword>
<feature type="transmembrane region" description="Helical" evidence="10">
    <location>
        <begin position="262"/>
        <end position="283"/>
    </location>
</feature>
<feature type="transmembrane region" description="Helical" evidence="10">
    <location>
        <begin position="354"/>
        <end position="375"/>
    </location>
</feature>
<evidence type="ECO:0000256" key="2">
    <source>
        <dbReference type="ARBA" id="ARBA00010794"/>
    </source>
</evidence>
<dbReference type="AlphaFoldDB" id="A0A081A583"/>
<evidence type="ECO:0000256" key="1">
    <source>
        <dbReference type="ARBA" id="ARBA00004477"/>
    </source>
</evidence>
<comment type="subcellular location">
    <subcellularLocation>
        <location evidence="1">Endoplasmic reticulum membrane</location>
        <topology evidence="1">Multi-pass membrane protein</topology>
    </subcellularLocation>
</comment>
<feature type="transmembrane region" description="Helical" evidence="10">
    <location>
        <begin position="100"/>
        <end position="119"/>
    </location>
</feature>
<gene>
    <name evidence="11" type="ORF">F444_10097</name>
</gene>
<keyword evidence="9 10" id="KW-0472">Membrane</keyword>
<dbReference type="PANTHER" id="PTHR13205">
    <property type="entry name" value="TRANSMEMBRANE PROTEIN 15-RELATED"/>
    <property type="match status" value="1"/>
</dbReference>
<evidence type="ECO:0000313" key="12">
    <source>
        <dbReference type="Proteomes" id="UP000028582"/>
    </source>
</evidence>
<feature type="transmembrane region" description="Helical" evidence="10">
    <location>
        <begin position="450"/>
        <end position="470"/>
    </location>
</feature>
<evidence type="ECO:0000256" key="5">
    <source>
        <dbReference type="ARBA" id="ARBA00022692"/>
    </source>
</evidence>
<evidence type="ECO:0000313" key="11">
    <source>
        <dbReference type="EMBL" id="ETO74044.1"/>
    </source>
</evidence>
<dbReference type="Proteomes" id="UP000028582">
    <property type="component" value="Unassembled WGS sequence"/>
</dbReference>
<accession>A0A081A583</accession>
<dbReference type="GO" id="GO:0004168">
    <property type="term" value="F:dolichol kinase activity"/>
    <property type="evidence" value="ECO:0007669"/>
    <property type="project" value="UniProtKB-EC"/>
</dbReference>
<dbReference type="EMBL" id="ANJA01001831">
    <property type="protein sequence ID" value="ETO74044.1"/>
    <property type="molecule type" value="Genomic_DNA"/>
</dbReference>
<reference evidence="11 12" key="1">
    <citation type="submission" date="2013-11" db="EMBL/GenBank/DDBJ databases">
        <title>The Genome Sequence of Phytophthora parasitica P1976.</title>
        <authorList>
            <consortium name="The Broad Institute Genomics Platform"/>
            <person name="Russ C."/>
            <person name="Tyler B."/>
            <person name="Panabieres F."/>
            <person name="Shan W."/>
            <person name="Tripathy S."/>
            <person name="Grunwald N."/>
            <person name="Machado M."/>
            <person name="Johnson C.S."/>
            <person name="Walker B."/>
            <person name="Young S."/>
            <person name="Zeng Q."/>
            <person name="Gargeya S."/>
            <person name="Fitzgerald M."/>
            <person name="Haas B."/>
            <person name="Abouelleil A."/>
            <person name="Allen A.W."/>
            <person name="Alvarado L."/>
            <person name="Arachchi H.M."/>
            <person name="Berlin A.M."/>
            <person name="Chapman S.B."/>
            <person name="Gainer-Dewar J."/>
            <person name="Goldberg J."/>
            <person name="Griggs A."/>
            <person name="Gujja S."/>
            <person name="Hansen M."/>
            <person name="Howarth C."/>
            <person name="Imamovic A."/>
            <person name="Ireland A."/>
            <person name="Larimer J."/>
            <person name="McCowan C."/>
            <person name="Murphy C."/>
            <person name="Pearson M."/>
            <person name="Poon T.W."/>
            <person name="Priest M."/>
            <person name="Roberts A."/>
            <person name="Saif S."/>
            <person name="Shea T."/>
            <person name="Sisk P."/>
            <person name="Sykes S."/>
            <person name="Wortman J."/>
            <person name="Nusbaum C."/>
            <person name="Birren B."/>
        </authorList>
    </citation>
    <scope>NUCLEOTIDE SEQUENCE [LARGE SCALE GENOMIC DNA]</scope>
    <source>
        <strain evidence="11 12">P1976</strain>
    </source>
</reference>